<comment type="caution">
    <text evidence="1">The sequence shown here is derived from an EMBL/GenBank/DDBJ whole genome shotgun (WGS) entry which is preliminary data.</text>
</comment>
<keyword evidence="2" id="KW-1185">Reference proteome</keyword>
<reference evidence="1" key="1">
    <citation type="submission" date="2020-04" db="EMBL/GenBank/DDBJ databases">
        <authorList>
            <person name="Alioto T."/>
            <person name="Alioto T."/>
            <person name="Gomez Garrido J."/>
        </authorList>
    </citation>
    <scope>NUCLEOTIDE SEQUENCE</scope>
    <source>
        <strain evidence="1">A484AB</strain>
    </source>
</reference>
<dbReference type="OrthoDB" id="8889733at2759"/>
<name>A0A6S7JLU0_PARCT</name>
<dbReference type="PANTHER" id="PTHR47403:SF6">
    <property type="entry name" value="N-ACETYLTRANSFERASE DOMAIN-CONTAINING PROTEIN"/>
    <property type="match status" value="1"/>
</dbReference>
<dbReference type="GO" id="GO:0016747">
    <property type="term" value="F:acyltransferase activity, transferring groups other than amino-acyl groups"/>
    <property type="evidence" value="ECO:0007669"/>
    <property type="project" value="InterPro"/>
</dbReference>
<proteinExistence type="predicted"/>
<dbReference type="Proteomes" id="UP001152795">
    <property type="component" value="Unassembled WGS sequence"/>
</dbReference>
<dbReference type="PROSITE" id="PS51186">
    <property type="entry name" value="GNAT"/>
    <property type="match status" value="1"/>
</dbReference>
<dbReference type="SUPFAM" id="SSF55729">
    <property type="entry name" value="Acyl-CoA N-acyltransferases (Nat)"/>
    <property type="match status" value="1"/>
</dbReference>
<accession>A0A6S7JLU0</accession>
<dbReference type="InterPro" id="IPR000182">
    <property type="entry name" value="GNAT_dom"/>
</dbReference>
<dbReference type="CDD" id="cd04301">
    <property type="entry name" value="NAT_SF"/>
    <property type="match status" value="1"/>
</dbReference>
<evidence type="ECO:0000313" key="2">
    <source>
        <dbReference type="Proteomes" id="UP001152795"/>
    </source>
</evidence>
<protein>
    <submittedName>
        <fullName evidence="1">Histidine N-acetyltransferase-like</fullName>
    </submittedName>
</protein>
<dbReference type="Pfam" id="PF00583">
    <property type="entry name" value="Acetyltransf_1"/>
    <property type="match status" value="1"/>
</dbReference>
<dbReference type="PANTHER" id="PTHR47403">
    <property type="entry name" value="LOC100145250 PROTEIN"/>
    <property type="match status" value="1"/>
</dbReference>
<sequence length="319" mass="36132">MAAMNVSVRLAVKTDLSAVWEMSEDIHAGLDTLPHSFLQMLDDPQHTVLVAVKDGKAVGLRAVLIVDDGETAIFRGLRVHMAYRGRGIAKELMKVSEGYVKQHFPRVQVIRYSVTSQNKSRLALQMKCNDRMILKLALCACVVEPSRKTDSVLQRYSTATSSTRAKELNINNINIFLKQNKLDDVLFNSSFFVNFVSFRAIESNISNGLIDDKHNFFASSTDNTVESLSQSCRIVAVKFPKWCVTLYKMDENLLEIHLIKHLKKAILRDSEEKFAFICVFHVSLVKHVSKFLLHELALKNIDDFCSEGNLFVSVFEKDL</sequence>
<organism evidence="1 2">
    <name type="scientific">Paramuricea clavata</name>
    <name type="common">Red gorgonian</name>
    <name type="synonym">Violescent sea-whip</name>
    <dbReference type="NCBI Taxonomy" id="317549"/>
    <lineage>
        <taxon>Eukaryota</taxon>
        <taxon>Metazoa</taxon>
        <taxon>Cnidaria</taxon>
        <taxon>Anthozoa</taxon>
        <taxon>Octocorallia</taxon>
        <taxon>Malacalcyonacea</taxon>
        <taxon>Plexauridae</taxon>
        <taxon>Paramuricea</taxon>
    </lineage>
</organism>
<dbReference type="EMBL" id="CACRXK020009587">
    <property type="protein sequence ID" value="CAB4017532.1"/>
    <property type="molecule type" value="Genomic_DNA"/>
</dbReference>
<dbReference type="AlphaFoldDB" id="A0A6S7JLU0"/>
<evidence type="ECO:0000313" key="1">
    <source>
        <dbReference type="EMBL" id="CAB4017532.1"/>
    </source>
</evidence>
<dbReference type="InterPro" id="IPR016181">
    <property type="entry name" value="Acyl_CoA_acyltransferase"/>
</dbReference>
<dbReference type="Gene3D" id="3.40.630.30">
    <property type="match status" value="1"/>
</dbReference>
<gene>
    <name evidence="1" type="ORF">PACLA_8A024808</name>
</gene>